<keyword evidence="5" id="KW-0378">Hydrolase</keyword>
<evidence type="ECO:0000259" key="4">
    <source>
        <dbReference type="Pfam" id="PF01420"/>
    </source>
</evidence>
<feature type="domain" description="Type I restriction modification DNA specificity" evidence="4">
    <location>
        <begin position="210"/>
        <end position="366"/>
    </location>
</feature>
<feature type="domain" description="Type I restriction modification DNA specificity" evidence="4">
    <location>
        <begin position="26"/>
        <end position="169"/>
    </location>
</feature>
<accession>A0A1H6Y948</accession>
<organism evidence="5 6">
    <name type="scientific">Myroides marinus</name>
    <dbReference type="NCBI Taxonomy" id="703342"/>
    <lineage>
        <taxon>Bacteria</taxon>
        <taxon>Pseudomonadati</taxon>
        <taxon>Bacteroidota</taxon>
        <taxon>Flavobacteriia</taxon>
        <taxon>Flavobacteriales</taxon>
        <taxon>Flavobacteriaceae</taxon>
        <taxon>Myroides</taxon>
    </lineage>
</organism>
<evidence type="ECO:0000256" key="2">
    <source>
        <dbReference type="ARBA" id="ARBA00022747"/>
    </source>
</evidence>
<dbReference type="AlphaFoldDB" id="A0A1H6Y948"/>
<dbReference type="GO" id="GO:0004519">
    <property type="term" value="F:endonuclease activity"/>
    <property type="evidence" value="ECO:0007669"/>
    <property type="project" value="UniProtKB-KW"/>
</dbReference>
<evidence type="ECO:0000313" key="6">
    <source>
        <dbReference type="Proteomes" id="UP000183077"/>
    </source>
</evidence>
<keyword evidence="2" id="KW-0680">Restriction system</keyword>
<dbReference type="PANTHER" id="PTHR30408">
    <property type="entry name" value="TYPE-1 RESTRICTION ENZYME ECOKI SPECIFICITY PROTEIN"/>
    <property type="match status" value="1"/>
</dbReference>
<dbReference type="GO" id="GO:0003677">
    <property type="term" value="F:DNA binding"/>
    <property type="evidence" value="ECO:0007669"/>
    <property type="project" value="UniProtKB-KW"/>
</dbReference>
<dbReference type="Proteomes" id="UP000183077">
    <property type="component" value="Unassembled WGS sequence"/>
</dbReference>
<dbReference type="EMBL" id="FNYS01000027">
    <property type="protein sequence ID" value="SEJ35577.1"/>
    <property type="molecule type" value="Genomic_DNA"/>
</dbReference>
<dbReference type="PANTHER" id="PTHR30408:SF13">
    <property type="entry name" value="TYPE I RESTRICTION ENZYME HINDI SPECIFICITY SUBUNIT"/>
    <property type="match status" value="1"/>
</dbReference>
<protein>
    <submittedName>
        <fullName evidence="5">Restriction endonuclease S subunit</fullName>
    </submittedName>
</protein>
<gene>
    <name evidence="5" type="ORF">SAMN04488018_12734</name>
</gene>
<dbReference type="RefSeq" id="WP_074748037.1">
    <property type="nucleotide sequence ID" value="NZ_FNYS01000027.1"/>
</dbReference>
<comment type="similarity">
    <text evidence="1">Belongs to the type-I restriction system S methylase family.</text>
</comment>
<dbReference type="CDD" id="cd17252">
    <property type="entry name" value="RMtype1_S_EcoKI-TRD1-CR1_like"/>
    <property type="match status" value="1"/>
</dbReference>
<reference evidence="5 6" key="1">
    <citation type="submission" date="2016-10" db="EMBL/GenBank/DDBJ databases">
        <authorList>
            <person name="de Groot N.N."/>
        </authorList>
    </citation>
    <scope>NUCLEOTIDE SEQUENCE [LARGE SCALE GENOMIC DNA]</scope>
    <source>
        <strain evidence="5 6">DSM 23048</strain>
    </source>
</reference>
<evidence type="ECO:0000256" key="3">
    <source>
        <dbReference type="ARBA" id="ARBA00023125"/>
    </source>
</evidence>
<name>A0A1H6Y948_9FLAO</name>
<keyword evidence="3" id="KW-0238">DNA-binding</keyword>
<dbReference type="SUPFAM" id="SSF116734">
    <property type="entry name" value="DNA methylase specificity domain"/>
    <property type="match status" value="2"/>
</dbReference>
<proteinExistence type="inferred from homology"/>
<keyword evidence="5" id="KW-0540">Nuclease</keyword>
<dbReference type="InterPro" id="IPR052021">
    <property type="entry name" value="Type-I_RS_S_subunit"/>
</dbReference>
<dbReference type="GeneID" id="82258607"/>
<sequence length="628" mass="72557">MSKIKLRSVLSYSKDKMSYKELNIETYISTDNLLQNKQGVDIIHQLPSSETNTSKYVKGNILVSNIRPYLKKIYYARQEGGVSADVLNFKVNALYDSRFIYYNLFQDSFFDYMMAGSKGTKMPRGDKNQILDFEISNFDLNTQQKIASVLSALDDKIDLNNKINVELEQMAKTLYDYWFVQFDFPNEEGKPYKSSGGKMLYNEVLKREIPEGWEVKRFGDLVDLVRGVSYGKDDIQKSSTTESIPILRATNITGNKIDIDNPILVSKKMVSYDQILNVFDILITMSSGSIDHIGKNGLFLLDKVVSFGAFCAKIVAKNNLKYYIYEYMQSEFVSNTIRNECLGTNINNLNSSMINNFRIIKPDLNHVEQFNSKVNPIYCKIQNNLKQNQELAELRDWLLPMLMNGQVSVGDVVDQKVSTVKSDGRIRDLFGDEEYLRRKALAVYIVNQSLGDKSFGKTKFMKLLHLVEYHIVQGSLEQAYYKHAAGPYDGAFATKFWNEVIEDKWYRIEELGSLNHIISGVNHYDTKDYTSFIEDNLREQIRAFIHIFKDCNYEQPEIVSTLYAVWNNRIIQKEMITDALLKQDFLAWDEQKEKYEDKLDKALVWMRSNKIVPTGWGKVIKASKSRRG</sequence>
<dbReference type="InterPro" id="IPR044946">
    <property type="entry name" value="Restrct_endonuc_typeI_TRD_sf"/>
</dbReference>
<dbReference type="Pfam" id="PF01420">
    <property type="entry name" value="Methylase_S"/>
    <property type="match status" value="2"/>
</dbReference>
<evidence type="ECO:0000313" key="5">
    <source>
        <dbReference type="EMBL" id="SEJ35577.1"/>
    </source>
</evidence>
<dbReference type="Gene3D" id="3.90.220.20">
    <property type="entry name" value="DNA methylase specificity domains"/>
    <property type="match status" value="2"/>
</dbReference>
<keyword evidence="5" id="KW-0255">Endonuclease</keyword>
<dbReference type="InterPro" id="IPR000055">
    <property type="entry name" value="Restrct_endonuc_typeI_TRD"/>
</dbReference>
<dbReference type="GO" id="GO:0009307">
    <property type="term" value="P:DNA restriction-modification system"/>
    <property type="evidence" value="ECO:0007669"/>
    <property type="project" value="UniProtKB-KW"/>
</dbReference>
<evidence type="ECO:0000256" key="1">
    <source>
        <dbReference type="ARBA" id="ARBA00010923"/>
    </source>
</evidence>